<feature type="transmembrane region" description="Helical" evidence="10">
    <location>
        <begin position="568"/>
        <end position="586"/>
    </location>
</feature>
<dbReference type="InterPro" id="IPR013525">
    <property type="entry name" value="ABC2_TM"/>
</dbReference>
<keyword evidence="5" id="KW-0547">Nucleotide-binding</keyword>
<feature type="transmembrane region" description="Helical" evidence="10">
    <location>
        <begin position="454"/>
        <end position="472"/>
    </location>
</feature>
<dbReference type="InterPro" id="IPR043926">
    <property type="entry name" value="ABCG_dom"/>
</dbReference>
<keyword evidence="7 10" id="KW-1133">Transmembrane helix</keyword>
<evidence type="ECO:0000256" key="4">
    <source>
        <dbReference type="ARBA" id="ARBA00022692"/>
    </source>
</evidence>
<protein>
    <recommendedName>
        <fullName evidence="11">ABC transporter domain-containing protein</fullName>
    </recommendedName>
</protein>
<evidence type="ECO:0000256" key="10">
    <source>
        <dbReference type="SAM" id="Phobius"/>
    </source>
</evidence>
<keyword evidence="6" id="KW-0067">ATP-binding</keyword>
<feature type="transmembrane region" description="Helical" evidence="10">
    <location>
        <begin position="534"/>
        <end position="556"/>
    </location>
</feature>
<dbReference type="InterPro" id="IPR029481">
    <property type="entry name" value="ABC_trans_N"/>
</dbReference>
<organism evidence="12 13">
    <name type="scientific">Tetrapyrgos nigripes</name>
    <dbReference type="NCBI Taxonomy" id="182062"/>
    <lineage>
        <taxon>Eukaryota</taxon>
        <taxon>Fungi</taxon>
        <taxon>Dikarya</taxon>
        <taxon>Basidiomycota</taxon>
        <taxon>Agaricomycotina</taxon>
        <taxon>Agaricomycetes</taxon>
        <taxon>Agaricomycetidae</taxon>
        <taxon>Agaricales</taxon>
        <taxon>Marasmiineae</taxon>
        <taxon>Marasmiaceae</taxon>
        <taxon>Tetrapyrgos</taxon>
    </lineage>
</organism>
<dbReference type="GO" id="GO:0005524">
    <property type="term" value="F:ATP binding"/>
    <property type="evidence" value="ECO:0007669"/>
    <property type="project" value="UniProtKB-KW"/>
</dbReference>
<dbReference type="PROSITE" id="PS00211">
    <property type="entry name" value="ABC_TRANSPORTER_1"/>
    <property type="match status" value="1"/>
</dbReference>
<dbReference type="GO" id="GO:0140359">
    <property type="term" value="F:ABC-type transporter activity"/>
    <property type="evidence" value="ECO:0007669"/>
    <property type="project" value="InterPro"/>
</dbReference>
<dbReference type="OrthoDB" id="245989at2759"/>
<dbReference type="InterPro" id="IPR010929">
    <property type="entry name" value="PDR_CDR_ABC"/>
</dbReference>
<dbReference type="Pfam" id="PF01061">
    <property type="entry name" value="ABC2_membrane"/>
    <property type="match status" value="2"/>
</dbReference>
<keyword evidence="4 10" id="KW-0812">Transmembrane</keyword>
<feature type="transmembrane region" description="Helical" evidence="10">
    <location>
        <begin position="1167"/>
        <end position="1190"/>
    </location>
</feature>
<evidence type="ECO:0000256" key="3">
    <source>
        <dbReference type="ARBA" id="ARBA00022448"/>
    </source>
</evidence>
<feature type="transmembrane region" description="Helical" evidence="10">
    <location>
        <begin position="1136"/>
        <end position="1155"/>
    </location>
</feature>
<evidence type="ECO:0000256" key="9">
    <source>
        <dbReference type="SAM" id="MobiDB-lite"/>
    </source>
</evidence>
<keyword evidence="8 10" id="KW-0472">Membrane</keyword>
<keyword evidence="3" id="KW-0813">Transport</keyword>
<dbReference type="InterPro" id="IPR027417">
    <property type="entry name" value="P-loop_NTPase"/>
</dbReference>
<evidence type="ECO:0000313" key="12">
    <source>
        <dbReference type="EMBL" id="KAF5334859.1"/>
    </source>
</evidence>
<dbReference type="InterPro" id="IPR034001">
    <property type="entry name" value="ABCG_PDR_1"/>
</dbReference>
<keyword evidence="13" id="KW-1185">Reference proteome</keyword>
<dbReference type="Pfam" id="PF00005">
    <property type="entry name" value="ABC_tran"/>
    <property type="match status" value="2"/>
</dbReference>
<evidence type="ECO:0000256" key="6">
    <source>
        <dbReference type="ARBA" id="ARBA00022840"/>
    </source>
</evidence>
<feature type="region of interest" description="Disordered" evidence="9">
    <location>
        <begin position="1"/>
        <end position="26"/>
    </location>
</feature>
<dbReference type="CDD" id="cd03232">
    <property type="entry name" value="ABCG_PDR_domain2"/>
    <property type="match status" value="1"/>
</dbReference>
<comment type="similarity">
    <text evidence="2">Belongs to the ABC transporter superfamily. ABCG family. PDR (TC 3.A.1.205) subfamily.</text>
</comment>
<dbReference type="Pfam" id="PF19055">
    <property type="entry name" value="ABC2_membrane_7"/>
    <property type="match status" value="1"/>
</dbReference>
<dbReference type="PANTHER" id="PTHR19241">
    <property type="entry name" value="ATP-BINDING CASSETTE TRANSPORTER"/>
    <property type="match status" value="1"/>
</dbReference>
<dbReference type="Pfam" id="PF06422">
    <property type="entry name" value="PDR_CDR"/>
    <property type="match status" value="2"/>
</dbReference>
<evidence type="ECO:0000256" key="7">
    <source>
        <dbReference type="ARBA" id="ARBA00022989"/>
    </source>
</evidence>
<evidence type="ECO:0000256" key="5">
    <source>
        <dbReference type="ARBA" id="ARBA00022741"/>
    </source>
</evidence>
<feature type="transmembrane region" description="Helical" evidence="10">
    <location>
        <begin position="1211"/>
        <end position="1237"/>
    </location>
</feature>
<accession>A0A8H5FFF6</accession>
<dbReference type="Gene3D" id="3.40.50.300">
    <property type="entry name" value="P-loop containing nucleotide triphosphate hydrolases"/>
    <property type="match status" value="2"/>
</dbReference>
<reference evidence="12 13" key="1">
    <citation type="journal article" date="2020" name="ISME J.">
        <title>Uncovering the hidden diversity of litter-decomposition mechanisms in mushroom-forming fungi.</title>
        <authorList>
            <person name="Floudas D."/>
            <person name="Bentzer J."/>
            <person name="Ahren D."/>
            <person name="Johansson T."/>
            <person name="Persson P."/>
            <person name="Tunlid A."/>
        </authorList>
    </citation>
    <scope>NUCLEOTIDE SEQUENCE [LARGE SCALE GENOMIC DNA]</scope>
    <source>
        <strain evidence="12 13">CBS 291.85</strain>
    </source>
</reference>
<feature type="transmembrane region" description="Helical" evidence="10">
    <location>
        <begin position="492"/>
        <end position="513"/>
    </location>
</feature>
<feature type="domain" description="ABC transporter" evidence="11">
    <location>
        <begin position="800"/>
        <end position="1042"/>
    </location>
</feature>
<dbReference type="InterPro" id="IPR017871">
    <property type="entry name" value="ABC_transporter-like_CS"/>
</dbReference>
<feature type="transmembrane region" description="Helical" evidence="10">
    <location>
        <begin position="1399"/>
        <end position="1420"/>
    </location>
</feature>
<feature type="transmembrane region" description="Helical" evidence="10">
    <location>
        <begin position="598"/>
        <end position="616"/>
    </location>
</feature>
<comment type="subcellular location">
    <subcellularLocation>
        <location evidence="1">Membrane</location>
        <topology evidence="1">Multi-pass membrane protein</topology>
    </subcellularLocation>
</comment>
<dbReference type="GO" id="GO:0016887">
    <property type="term" value="F:ATP hydrolysis activity"/>
    <property type="evidence" value="ECO:0007669"/>
    <property type="project" value="InterPro"/>
</dbReference>
<proteinExistence type="inferred from homology"/>
<dbReference type="InterPro" id="IPR003593">
    <property type="entry name" value="AAA+_ATPase"/>
</dbReference>
<feature type="transmembrane region" description="Helical" evidence="10">
    <location>
        <begin position="1276"/>
        <end position="1295"/>
    </location>
</feature>
<comment type="caution">
    <text evidence="12">The sequence shown here is derived from an EMBL/GenBank/DDBJ whole genome shotgun (WGS) entry which is preliminary data.</text>
</comment>
<dbReference type="SUPFAM" id="SSF52540">
    <property type="entry name" value="P-loop containing nucleoside triphosphate hydrolases"/>
    <property type="match status" value="2"/>
</dbReference>
<dbReference type="Proteomes" id="UP000559256">
    <property type="component" value="Unassembled WGS sequence"/>
</dbReference>
<evidence type="ECO:0000256" key="2">
    <source>
        <dbReference type="ARBA" id="ARBA00006012"/>
    </source>
</evidence>
<sequence length="1435" mass="160161">MSGENPKEALSRPESSGNTTLQSAEQVSNATGDLEKLLGLVVEKLDQSDLPLRSLGVSFENLCVQGIGSESSYQTTLGDLFNPLKIVEAIRDARHPMKRDIIIGFDGVIRPGEMLLVLGRPGAGCSTFLKTLANQTAEYHSVNGEVHYDAFTPQEIYEHYRGDVLYSPEDDTHFATLTVKQTVQFAARVRAPSTAGRLGLSRNEYADLLTTHLLRLFGLTHTRNTLVGDAAIRGVSGGEKKRVSICEVSAARARLVSWDNTTRGLDSSTALEYVRALRTATDVLKMTTITALYQAGESLYNYFDKVAVVYEGRLAYFGPASSARQYFIDLGYEPANRQTTADFLVAVTDPNGRIPRSPSSVIPIEEHIPPAPRTAAEFAAYFQNSRFAELNRNEIEAYKKEFVNSEPSKIRGVYQQSAQIEHVRMSRKESPYLVSLSLQAKEVMMRRLQMARGNWLATLLNVVSYIFQGIVVGTAYNNTAENTGAFFSRGGVLFFSLLFSALATMSEIPALFGQRPIVLRQSRWGFYHPFVDQLALFLVDLPIFALTILVFAVIIYELVQLQQTAGQFFIFALFLFSVGFAMKGLFRSVAAACRTESVAQVVAGVAITATTMYGGYQITRPTMVGALKWIYHINPFYYSFEALMINEFHTLNGTCTTLIPRGAGYENVSLANQVCNTVGSIPGQPAVDGNNFIEKSFLYVSTTGRVWRNFGIIVAFVVGLVGACLIFTEININSITIANAVVLYRRPSGRSKRKGPSPPTLDVETSLEKGAITVEKVPDVEAKHTPASLAQMELATTDVFSWQNISYTVPIFGIQDETERRLLYSVSGYVQPGKLTALMGESGAGKTTLVNVLAQRADTGVVTGDKFVNGQALPRDFQAQTGYCQQTDTHLGDQTVKEALLFSAKLRQPPSVPLAEKEVYAEKCLMMCGLDKYRNATVGSLNVENRKRTTIAVELAAKPKLLLFVDEPTSGLDSQSAWAIMAFLRDMANSGQAILCTIHQPSAELFQVFDRLLLLRKGGETVYLGDVGHNATTMISYFERNGSRRCAPDENPAEFMLDVIGAGATAHSDIDWHLVWTSSPEYTVLQTDLDRIHREGRGKSVVEEGLHTEFATPWLYQTMQLLKRDMLSHWRNPTYILAKYILSIFSGLFIGFSYYKSDYSQQGTQNKLFSVFTVTIISVPLVNQLQVIFINMRSIYEIRERPSRMYSWTALLTSQFLVELPWNIGAMVLLFFCWYWTVGYLSSRAAYTWLMLCILFPLYYTSIGQAVAAMSPNAEIAAIVFTFLFSFIITFNGIVQPFRQLGWWKWMYRVSPYTYLIEGSIGQALGLQAITCSDIELVTLSPPSGQTCQQYMNCYIQDNGGYITNPDATTNCNICPYSTTDQYLQSQFNIFYSHRWRNVGLIIIYIVFNIAAIFACTWWFRIRTKTIAELLRRRK</sequence>
<feature type="transmembrane region" description="Helical" evidence="10">
    <location>
        <begin position="711"/>
        <end position="744"/>
    </location>
</feature>
<dbReference type="InterPro" id="IPR034003">
    <property type="entry name" value="ABCG_PDR_2"/>
</dbReference>
<dbReference type="SMART" id="SM00382">
    <property type="entry name" value="AAA"/>
    <property type="match status" value="2"/>
</dbReference>
<dbReference type="Pfam" id="PF14510">
    <property type="entry name" value="ABC_trans_N"/>
    <property type="match status" value="1"/>
</dbReference>
<dbReference type="CDD" id="cd03233">
    <property type="entry name" value="ABCG_PDR_domain1"/>
    <property type="match status" value="1"/>
</dbReference>
<evidence type="ECO:0000256" key="1">
    <source>
        <dbReference type="ARBA" id="ARBA00004141"/>
    </source>
</evidence>
<name>A0A8H5FFF6_9AGAR</name>
<feature type="domain" description="ABC transporter" evidence="11">
    <location>
        <begin position="84"/>
        <end position="336"/>
    </location>
</feature>
<dbReference type="GO" id="GO:0016020">
    <property type="term" value="C:membrane"/>
    <property type="evidence" value="ECO:0007669"/>
    <property type="project" value="UniProtKB-SubCell"/>
</dbReference>
<dbReference type="EMBL" id="JAACJM010000250">
    <property type="protein sequence ID" value="KAF5334859.1"/>
    <property type="molecule type" value="Genomic_DNA"/>
</dbReference>
<feature type="transmembrane region" description="Helical" evidence="10">
    <location>
        <begin position="1249"/>
        <end position="1269"/>
    </location>
</feature>
<gene>
    <name evidence="12" type="ORF">D9758_014292</name>
</gene>
<evidence type="ECO:0000259" key="11">
    <source>
        <dbReference type="PROSITE" id="PS50893"/>
    </source>
</evidence>
<dbReference type="PROSITE" id="PS50893">
    <property type="entry name" value="ABC_TRANSPORTER_2"/>
    <property type="match status" value="2"/>
</dbReference>
<feature type="compositionally biased region" description="Polar residues" evidence="9">
    <location>
        <begin position="13"/>
        <end position="26"/>
    </location>
</feature>
<dbReference type="FunFam" id="3.40.50.300:FF:000054">
    <property type="entry name" value="ABC multidrug transporter atrF"/>
    <property type="match status" value="1"/>
</dbReference>
<evidence type="ECO:0000256" key="8">
    <source>
        <dbReference type="ARBA" id="ARBA00023136"/>
    </source>
</evidence>
<dbReference type="InterPro" id="IPR003439">
    <property type="entry name" value="ABC_transporter-like_ATP-bd"/>
</dbReference>
<feature type="compositionally biased region" description="Basic and acidic residues" evidence="9">
    <location>
        <begin position="1"/>
        <end position="11"/>
    </location>
</feature>
<evidence type="ECO:0000313" key="13">
    <source>
        <dbReference type="Proteomes" id="UP000559256"/>
    </source>
</evidence>